<evidence type="ECO:0000313" key="2">
    <source>
        <dbReference type="Proteomes" id="UP000199167"/>
    </source>
</evidence>
<name>A0A1I0NIM8_9RHOB</name>
<dbReference type="RefSeq" id="WP_089990189.1">
    <property type="nucleotide sequence ID" value="NZ_FOIZ01000001.1"/>
</dbReference>
<accession>A0A1I0NIM8</accession>
<reference evidence="1 2" key="1">
    <citation type="submission" date="2016-10" db="EMBL/GenBank/DDBJ databases">
        <authorList>
            <person name="de Groot N.N."/>
        </authorList>
    </citation>
    <scope>NUCLEOTIDE SEQUENCE [LARGE SCALE GENOMIC DNA]</scope>
    <source>
        <strain evidence="1 2">DSM 17925</strain>
    </source>
</reference>
<evidence type="ECO:0000313" key="1">
    <source>
        <dbReference type="EMBL" id="SEW01332.1"/>
    </source>
</evidence>
<organism evidence="1 2">
    <name type="scientific">Cognatiyoonia koreensis</name>
    <dbReference type="NCBI Taxonomy" id="364200"/>
    <lineage>
        <taxon>Bacteria</taxon>
        <taxon>Pseudomonadati</taxon>
        <taxon>Pseudomonadota</taxon>
        <taxon>Alphaproteobacteria</taxon>
        <taxon>Rhodobacterales</taxon>
        <taxon>Paracoccaceae</taxon>
        <taxon>Cognatiyoonia</taxon>
    </lineage>
</organism>
<dbReference type="AlphaFoldDB" id="A0A1I0NIM8"/>
<protein>
    <submittedName>
        <fullName evidence="1">Acetylornithine deacetylase</fullName>
    </submittedName>
</protein>
<dbReference type="SUPFAM" id="SSF53187">
    <property type="entry name" value="Zn-dependent exopeptidases"/>
    <property type="match status" value="1"/>
</dbReference>
<dbReference type="Gene3D" id="3.40.630.10">
    <property type="entry name" value="Zn peptidases"/>
    <property type="match status" value="1"/>
</dbReference>
<proteinExistence type="predicted"/>
<gene>
    <name evidence="1" type="ORF">SAMN04488515_0646</name>
</gene>
<keyword evidence="2" id="KW-1185">Reference proteome</keyword>
<dbReference type="Proteomes" id="UP000199167">
    <property type="component" value="Unassembled WGS sequence"/>
</dbReference>
<sequence>MTVCAVLENPVSAPTVCRDTSLNLIDFAESDFADFGITGTRVSNGNGTKAALYAHVGSDIAGGVVLSGHTDVVPADDGDIAQAPQPNEFITIYQFRKREAFLNRPVTHLSS</sequence>
<dbReference type="STRING" id="364200.SAMN04488515_0646"/>
<dbReference type="EMBL" id="FOIZ01000001">
    <property type="protein sequence ID" value="SEW01332.1"/>
    <property type="molecule type" value="Genomic_DNA"/>
</dbReference>
<dbReference type="OrthoDB" id="9809784at2"/>